<gene>
    <name evidence="2" type="ORF">KUV50_07575</name>
</gene>
<protein>
    <submittedName>
        <fullName evidence="2">Uncharacterized protein</fullName>
    </submittedName>
</protein>
<keyword evidence="3" id="KW-1185">Reference proteome</keyword>
<feature type="region of interest" description="Disordered" evidence="1">
    <location>
        <begin position="25"/>
        <end position="52"/>
    </location>
</feature>
<evidence type="ECO:0000256" key="1">
    <source>
        <dbReference type="SAM" id="MobiDB-lite"/>
    </source>
</evidence>
<dbReference type="RefSeq" id="WP_222579521.1">
    <property type="nucleotide sequence ID" value="NZ_JAHVHU010000007.1"/>
</dbReference>
<name>A0A953HNS3_9BACT</name>
<sequence>MFIGDRRRCGRGGWRRFSEMIRNGHENPTSLYSGLKSQKGRVDEGRGASSNNKDTYTLTWCRCGGACQYGTMQ</sequence>
<dbReference type="Proteomes" id="UP000753961">
    <property type="component" value="Unassembled WGS sequence"/>
</dbReference>
<evidence type="ECO:0000313" key="2">
    <source>
        <dbReference type="EMBL" id="MBY5957983.1"/>
    </source>
</evidence>
<accession>A0A953HNS3</accession>
<organism evidence="2 3">
    <name type="scientific">Membranihabitans marinus</name>
    <dbReference type="NCBI Taxonomy" id="1227546"/>
    <lineage>
        <taxon>Bacteria</taxon>
        <taxon>Pseudomonadati</taxon>
        <taxon>Bacteroidota</taxon>
        <taxon>Saprospiria</taxon>
        <taxon>Saprospirales</taxon>
        <taxon>Saprospiraceae</taxon>
        <taxon>Membranihabitans</taxon>
    </lineage>
</organism>
<comment type="caution">
    <text evidence="2">The sequence shown here is derived from an EMBL/GenBank/DDBJ whole genome shotgun (WGS) entry which is preliminary data.</text>
</comment>
<proteinExistence type="predicted"/>
<reference evidence="2" key="1">
    <citation type="submission" date="2021-06" db="EMBL/GenBank/DDBJ databases">
        <title>44 bacteria genomes isolated from Dapeng, Shenzhen.</title>
        <authorList>
            <person name="Zheng W."/>
            <person name="Yu S."/>
            <person name="Huang Y."/>
        </authorList>
    </citation>
    <scope>NUCLEOTIDE SEQUENCE</scope>
    <source>
        <strain evidence="2">DP5N28-2</strain>
    </source>
</reference>
<evidence type="ECO:0000313" key="3">
    <source>
        <dbReference type="Proteomes" id="UP000753961"/>
    </source>
</evidence>
<dbReference type="AlphaFoldDB" id="A0A953HNS3"/>
<dbReference type="EMBL" id="JAHVHU010000007">
    <property type="protein sequence ID" value="MBY5957983.1"/>
    <property type="molecule type" value="Genomic_DNA"/>
</dbReference>
<feature type="compositionally biased region" description="Polar residues" evidence="1">
    <location>
        <begin position="26"/>
        <end position="36"/>
    </location>
</feature>